<dbReference type="GeneID" id="85323941"/>
<evidence type="ECO:0000256" key="1">
    <source>
        <dbReference type="SAM" id="MobiDB-lite"/>
    </source>
</evidence>
<name>A0AA39ZUR5_9PEZI</name>
<evidence type="ECO:0000313" key="3">
    <source>
        <dbReference type="Proteomes" id="UP001172101"/>
    </source>
</evidence>
<evidence type="ECO:0000313" key="2">
    <source>
        <dbReference type="EMBL" id="KAK0704084.1"/>
    </source>
</evidence>
<feature type="region of interest" description="Disordered" evidence="1">
    <location>
        <begin position="20"/>
        <end position="86"/>
    </location>
</feature>
<keyword evidence="3" id="KW-1185">Reference proteome</keyword>
<comment type="caution">
    <text evidence="2">The sequence shown here is derived from an EMBL/GenBank/DDBJ whole genome shotgun (WGS) entry which is preliminary data.</text>
</comment>
<accession>A0AA39ZUR5</accession>
<reference evidence="2" key="1">
    <citation type="submission" date="2023-06" db="EMBL/GenBank/DDBJ databases">
        <title>Genome-scale phylogeny and comparative genomics of the fungal order Sordariales.</title>
        <authorList>
            <consortium name="Lawrence Berkeley National Laboratory"/>
            <person name="Hensen N."/>
            <person name="Bonometti L."/>
            <person name="Westerberg I."/>
            <person name="Brannstrom I.O."/>
            <person name="Guillou S."/>
            <person name="Cros-Aarteil S."/>
            <person name="Calhoun S."/>
            <person name="Haridas S."/>
            <person name="Kuo A."/>
            <person name="Mondo S."/>
            <person name="Pangilinan J."/>
            <person name="Riley R."/>
            <person name="LaButti K."/>
            <person name="Andreopoulos B."/>
            <person name="Lipzen A."/>
            <person name="Chen C."/>
            <person name="Yanf M."/>
            <person name="Daum C."/>
            <person name="Ng V."/>
            <person name="Clum A."/>
            <person name="Steindorff A."/>
            <person name="Ohm R."/>
            <person name="Martin F."/>
            <person name="Silar P."/>
            <person name="Natvig D."/>
            <person name="Lalanne C."/>
            <person name="Gautier V."/>
            <person name="Ament-velasquez S.L."/>
            <person name="Kruys A."/>
            <person name="Hutchinson M.I."/>
            <person name="Powell A.J."/>
            <person name="Barry K."/>
            <person name="Miller A.N."/>
            <person name="Grigoriev I.V."/>
            <person name="Debuchy R."/>
            <person name="Gladieux P."/>
            <person name="Thoren M.H."/>
            <person name="Johannesson H."/>
        </authorList>
    </citation>
    <scope>NUCLEOTIDE SEQUENCE</scope>
    <source>
        <strain evidence="2">SMH2392-1A</strain>
    </source>
</reference>
<organism evidence="2 3">
    <name type="scientific">Lasiosphaeria miniovina</name>
    <dbReference type="NCBI Taxonomy" id="1954250"/>
    <lineage>
        <taxon>Eukaryota</taxon>
        <taxon>Fungi</taxon>
        <taxon>Dikarya</taxon>
        <taxon>Ascomycota</taxon>
        <taxon>Pezizomycotina</taxon>
        <taxon>Sordariomycetes</taxon>
        <taxon>Sordariomycetidae</taxon>
        <taxon>Sordariales</taxon>
        <taxon>Lasiosphaeriaceae</taxon>
        <taxon>Lasiosphaeria</taxon>
    </lineage>
</organism>
<protein>
    <submittedName>
        <fullName evidence="2">Uncharacterized protein</fullName>
    </submittedName>
</protein>
<sequence length="196" mass="21632">MASSSRTIFLAGLSKPCRVNSPCDTKSEADECSRAAAKSCMPTSEKRGPARSTHSPRSCSAKAKAGPRRRGRAQAPPRGSHVHALSGAHVRHTESWLVGWTARPARFVAEEETETAFNITVDTKPDDSRLKEYFNMCVKMKRYSQVLEEPEVDGARNDGALLQDIRRSYGARCLRSLPFGFRLSQPTAAVYVKSFN</sequence>
<dbReference type="RefSeq" id="XP_060290943.1">
    <property type="nucleotide sequence ID" value="XM_060440671.1"/>
</dbReference>
<gene>
    <name evidence="2" type="ORF">B0T26DRAFT_681691</name>
</gene>
<dbReference type="AlphaFoldDB" id="A0AA39ZUR5"/>
<dbReference type="Proteomes" id="UP001172101">
    <property type="component" value="Unassembled WGS sequence"/>
</dbReference>
<dbReference type="EMBL" id="JAUIRO010000008">
    <property type="protein sequence ID" value="KAK0704084.1"/>
    <property type="molecule type" value="Genomic_DNA"/>
</dbReference>
<proteinExistence type="predicted"/>